<dbReference type="AlphaFoldDB" id="A0A1D2MGG4"/>
<dbReference type="PROSITE" id="PS50011">
    <property type="entry name" value="PROTEIN_KINASE_DOM"/>
    <property type="match status" value="1"/>
</dbReference>
<sequence length="127" mass="14333">MQNTQQLILIGSGQYGSVFKLNLNQTDKDGKVTKTVVAVKTIDPKLSDVHCFLALLKEAKLMTYMAKHQYIVDPVGICTNEIRSLYIVSELCSFGNLQSYLRSERSAFIDIYQCEGKGKEEKHKILV</sequence>
<keyword evidence="5" id="KW-0675">Receptor</keyword>
<dbReference type="Gene3D" id="3.30.200.20">
    <property type="entry name" value="Phosphorylase Kinase, domain 1"/>
    <property type="match status" value="1"/>
</dbReference>
<dbReference type="InterPro" id="IPR017441">
    <property type="entry name" value="Protein_kinase_ATP_BS"/>
</dbReference>
<dbReference type="InterPro" id="IPR050198">
    <property type="entry name" value="Non-receptor_tyrosine_kinases"/>
</dbReference>
<evidence type="ECO:0000259" key="4">
    <source>
        <dbReference type="PROSITE" id="PS50011"/>
    </source>
</evidence>
<evidence type="ECO:0000313" key="6">
    <source>
        <dbReference type="Proteomes" id="UP000094527"/>
    </source>
</evidence>
<dbReference type="OrthoDB" id="8196102at2759"/>
<dbReference type="EMBL" id="LJIJ01001373">
    <property type="protein sequence ID" value="ODM91954.1"/>
    <property type="molecule type" value="Genomic_DNA"/>
</dbReference>
<reference evidence="5 6" key="1">
    <citation type="journal article" date="2016" name="Genome Biol. Evol.">
        <title>Gene Family Evolution Reflects Adaptation to Soil Environmental Stressors in the Genome of the Collembolan Orchesella cincta.</title>
        <authorList>
            <person name="Faddeeva-Vakhrusheva A."/>
            <person name="Derks M.F."/>
            <person name="Anvar S.Y."/>
            <person name="Agamennone V."/>
            <person name="Suring W."/>
            <person name="Smit S."/>
            <person name="van Straalen N.M."/>
            <person name="Roelofs D."/>
        </authorList>
    </citation>
    <scope>NUCLEOTIDE SEQUENCE [LARGE SCALE GENOMIC DNA]</scope>
    <source>
        <tissue evidence="5">Mixed pool</tissue>
    </source>
</reference>
<proteinExistence type="predicted"/>
<dbReference type="GO" id="GO:0005524">
    <property type="term" value="F:ATP binding"/>
    <property type="evidence" value="ECO:0007669"/>
    <property type="project" value="UniProtKB-UniRule"/>
</dbReference>
<dbReference type="GO" id="GO:0002009">
    <property type="term" value="P:morphogenesis of an epithelium"/>
    <property type="evidence" value="ECO:0007669"/>
    <property type="project" value="UniProtKB-ARBA"/>
</dbReference>
<evidence type="ECO:0000313" key="5">
    <source>
        <dbReference type="EMBL" id="ODM91954.1"/>
    </source>
</evidence>
<organism evidence="5 6">
    <name type="scientific">Orchesella cincta</name>
    <name type="common">Springtail</name>
    <name type="synonym">Podura cincta</name>
    <dbReference type="NCBI Taxonomy" id="48709"/>
    <lineage>
        <taxon>Eukaryota</taxon>
        <taxon>Metazoa</taxon>
        <taxon>Ecdysozoa</taxon>
        <taxon>Arthropoda</taxon>
        <taxon>Hexapoda</taxon>
        <taxon>Collembola</taxon>
        <taxon>Entomobryomorpha</taxon>
        <taxon>Entomobryoidea</taxon>
        <taxon>Orchesellidae</taxon>
        <taxon>Orchesellinae</taxon>
        <taxon>Orchesella</taxon>
    </lineage>
</organism>
<dbReference type="PROSITE" id="PS00107">
    <property type="entry name" value="PROTEIN_KINASE_ATP"/>
    <property type="match status" value="1"/>
</dbReference>
<dbReference type="GO" id="GO:0004672">
    <property type="term" value="F:protein kinase activity"/>
    <property type="evidence" value="ECO:0007669"/>
    <property type="project" value="InterPro"/>
</dbReference>
<evidence type="ECO:0000256" key="1">
    <source>
        <dbReference type="ARBA" id="ARBA00022741"/>
    </source>
</evidence>
<dbReference type="STRING" id="48709.A0A1D2MGG4"/>
<dbReference type="OMA" id="ICTNEIR"/>
<comment type="caution">
    <text evidence="5">The sequence shown here is derived from an EMBL/GenBank/DDBJ whole genome shotgun (WGS) entry which is preliminary data.</text>
</comment>
<keyword evidence="1 3" id="KW-0547">Nucleotide-binding</keyword>
<keyword evidence="2 3" id="KW-0067">ATP-binding</keyword>
<accession>A0A1D2MGG4</accession>
<evidence type="ECO:0000256" key="2">
    <source>
        <dbReference type="ARBA" id="ARBA00022840"/>
    </source>
</evidence>
<dbReference type="InterPro" id="IPR000719">
    <property type="entry name" value="Prot_kinase_dom"/>
</dbReference>
<dbReference type="PANTHER" id="PTHR24418">
    <property type="entry name" value="TYROSINE-PROTEIN KINASE"/>
    <property type="match status" value="1"/>
</dbReference>
<feature type="domain" description="Protein kinase" evidence="4">
    <location>
        <begin position="4"/>
        <end position="127"/>
    </location>
</feature>
<dbReference type="InterPro" id="IPR001245">
    <property type="entry name" value="Ser-Thr/Tyr_kinase_cat_dom"/>
</dbReference>
<gene>
    <name evidence="5" type="ORF">Ocin01_14728</name>
</gene>
<keyword evidence="6" id="KW-1185">Reference proteome</keyword>
<dbReference type="Proteomes" id="UP000094527">
    <property type="component" value="Unassembled WGS sequence"/>
</dbReference>
<dbReference type="InterPro" id="IPR011009">
    <property type="entry name" value="Kinase-like_dom_sf"/>
</dbReference>
<dbReference type="SUPFAM" id="SSF56112">
    <property type="entry name" value="Protein kinase-like (PK-like)"/>
    <property type="match status" value="1"/>
</dbReference>
<feature type="binding site" evidence="3">
    <location>
        <position position="40"/>
    </location>
    <ligand>
        <name>ATP</name>
        <dbReference type="ChEBI" id="CHEBI:30616"/>
    </ligand>
</feature>
<dbReference type="Pfam" id="PF07714">
    <property type="entry name" value="PK_Tyr_Ser-Thr"/>
    <property type="match status" value="1"/>
</dbReference>
<protein>
    <submittedName>
        <fullName evidence="5">Fibroblast growth factor receptor 4</fullName>
    </submittedName>
</protein>
<name>A0A1D2MGG4_ORCCI</name>
<evidence type="ECO:0000256" key="3">
    <source>
        <dbReference type="PROSITE-ProRule" id="PRU10141"/>
    </source>
</evidence>